<reference evidence="2 3" key="1">
    <citation type="submission" date="2023-11" db="EMBL/GenBank/DDBJ databases">
        <title>A Novel Polar Bacteriovorax (B. antarcticus) Isolated from the Biocrust in Antarctica.</title>
        <authorList>
            <person name="Mun W."/>
            <person name="Choi S.Y."/>
            <person name="Mitchell R.J."/>
        </authorList>
    </citation>
    <scope>NUCLEOTIDE SEQUENCE [LARGE SCALE GENOMIC DNA]</scope>
    <source>
        <strain evidence="2 3">PP10</strain>
    </source>
</reference>
<dbReference type="RefSeq" id="WP_323576993.1">
    <property type="nucleotide sequence ID" value="NZ_JAYGJQ010000002.1"/>
</dbReference>
<sequence length="189" mass="21698">MSDPRLQRKFLRAPLKSTALYVDGEHVFKARTLNLSEGGLLLSELPHIPEINSLPIAVNLIQYPRFQGMSLDDVKQLSTDDFARTIIKTKVRMVRSFENQSNVDKVFINFIGCEFYNPDPEFKLAVFSYVETFAKNTVYLLSLFESLGNRTEQLELLRSVAHLLGYDRRMKVPLLRAKVLHDYQSLGSL</sequence>
<dbReference type="EMBL" id="JAYGJQ010000002">
    <property type="protein sequence ID" value="MEA9357099.1"/>
    <property type="molecule type" value="Genomic_DNA"/>
</dbReference>
<keyword evidence="3" id="KW-1185">Reference proteome</keyword>
<accession>A0ABU5VVK7</accession>
<dbReference type="InterPro" id="IPR009875">
    <property type="entry name" value="PilZ_domain"/>
</dbReference>
<dbReference type="Proteomes" id="UP001302274">
    <property type="component" value="Unassembled WGS sequence"/>
</dbReference>
<gene>
    <name evidence="2" type="ORF">SHI21_12815</name>
</gene>
<evidence type="ECO:0000313" key="2">
    <source>
        <dbReference type="EMBL" id="MEA9357099.1"/>
    </source>
</evidence>
<comment type="caution">
    <text evidence="2">The sequence shown here is derived from an EMBL/GenBank/DDBJ whole genome shotgun (WGS) entry which is preliminary data.</text>
</comment>
<proteinExistence type="predicted"/>
<organism evidence="2 3">
    <name type="scientific">Bacteriovorax antarcticus</name>
    <dbReference type="NCBI Taxonomy" id="3088717"/>
    <lineage>
        <taxon>Bacteria</taxon>
        <taxon>Pseudomonadati</taxon>
        <taxon>Bdellovibrionota</taxon>
        <taxon>Bacteriovoracia</taxon>
        <taxon>Bacteriovoracales</taxon>
        <taxon>Bacteriovoracaceae</taxon>
        <taxon>Bacteriovorax</taxon>
    </lineage>
</organism>
<dbReference type="SUPFAM" id="SSF141371">
    <property type="entry name" value="PilZ domain-like"/>
    <property type="match status" value="1"/>
</dbReference>
<feature type="domain" description="PilZ" evidence="1">
    <location>
        <begin position="7"/>
        <end position="122"/>
    </location>
</feature>
<protein>
    <submittedName>
        <fullName evidence="2">PilZ domain-containing protein</fullName>
    </submittedName>
</protein>
<dbReference type="Pfam" id="PF07238">
    <property type="entry name" value="PilZ"/>
    <property type="match status" value="1"/>
</dbReference>
<evidence type="ECO:0000313" key="3">
    <source>
        <dbReference type="Proteomes" id="UP001302274"/>
    </source>
</evidence>
<evidence type="ECO:0000259" key="1">
    <source>
        <dbReference type="Pfam" id="PF07238"/>
    </source>
</evidence>
<name>A0ABU5VVK7_9BACT</name>